<accession>A0A4Q7MHL9</accession>
<dbReference type="AlphaFoldDB" id="A0A4Q7MHL9"/>
<evidence type="ECO:0000313" key="3">
    <source>
        <dbReference type="Proteomes" id="UP000293289"/>
    </source>
</evidence>
<proteinExistence type="predicted"/>
<sequence>MNTTQNIQRVIAAGLLAASAGLALSSCAGQRQVAEPDSDRMSAAQVAEQRAAYLDLAQRRAEIARGQAAAVTPYLDQAERRANVGGPVEGDAYRDMAERRAGLGGPEAGEDYRDLAERRLRVTGH</sequence>
<evidence type="ECO:0000256" key="1">
    <source>
        <dbReference type="SAM" id="SignalP"/>
    </source>
</evidence>
<reference evidence="2 3" key="1">
    <citation type="submission" date="2019-02" db="EMBL/GenBank/DDBJ databases">
        <title>Genomic Encyclopedia of Type Strains, Phase IV (KMG-IV): sequencing the most valuable type-strain genomes for metagenomic binning, comparative biology and taxonomic classification.</title>
        <authorList>
            <person name="Goeker M."/>
        </authorList>
    </citation>
    <scope>NUCLEOTIDE SEQUENCE [LARGE SCALE GENOMIC DNA]</scope>
    <source>
        <strain evidence="2 3">DSM 43045</strain>
    </source>
</reference>
<name>A0A4Q7MHL9_9MICO</name>
<comment type="caution">
    <text evidence="2">The sequence shown here is derived from an EMBL/GenBank/DDBJ whole genome shotgun (WGS) entry which is preliminary data.</text>
</comment>
<keyword evidence="1" id="KW-0732">Signal</keyword>
<evidence type="ECO:0000313" key="2">
    <source>
        <dbReference type="EMBL" id="RZS65959.1"/>
    </source>
</evidence>
<dbReference type="RefSeq" id="WP_130352602.1">
    <property type="nucleotide sequence ID" value="NZ_SGWY01000002.1"/>
</dbReference>
<feature type="chain" id="PRO_5038531260" description="DUF4398 domain-containing protein" evidence="1">
    <location>
        <begin position="29"/>
        <end position="125"/>
    </location>
</feature>
<organism evidence="2 3">
    <name type="scientific">Agromyces ramosus</name>
    <dbReference type="NCBI Taxonomy" id="33879"/>
    <lineage>
        <taxon>Bacteria</taxon>
        <taxon>Bacillati</taxon>
        <taxon>Actinomycetota</taxon>
        <taxon>Actinomycetes</taxon>
        <taxon>Micrococcales</taxon>
        <taxon>Microbacteriaceae</taxon>
        <taxon>Agromyces</taxon>
    </lineage>
</organism>
<keyword evidence="3" id="KW-1185">Reference proteome</keyword>
<feature type="signal peptide" evidence="1">
    <location>
        <begin position="1"/>
        <end position="28"/>
    </location>
</feature>
<protein>
    <recommendedName>
        <fullName evidence="4">DUF4398 domain-containing protein</fullName>
    </recommendedName>
</protein>
<evidence type="ECO:0008006" key="4">
    <source>
        <dbReference type="Google" id="ProtNLM"/>
    </source>
</evidence>
<dbReference type="Proteomes" id="UP000293289">
    <property type="component" value="Unassembled WGS sequence"/>
</dbReference>
<dbReference type="EMBL" id="SGWY01000002">
    <property type="protein sequence ID" value="RZS65959.1"/>
    <property type="molecule type" value="Genomic_DNA"/>
</dbReference>
<gene>
    <name evidence="2" type="ORF">EV187_1668</name>
</gene>
<dbReference type="OrthoDB" id="5007788at2"/>